<evidence type="ECO:0000256" key="1">
    <source>
        <dbReference type="SAM" id="MobiDB-lite"/>
    </source>
</evidence>
<organism evidence="2">
    <name type="scientific">Utricularia reniformis</name>
    <dbReference type="NCBI Taxonomy" id="192314"/>
    <lineage>
        <taxon>Eukaryota</taxon>
        <taxon>Viridiplantae</taxon>
        <taxon>Streptophyta</taxon>
        <taxon>Embryophyta</taxon>
        <taxon>Tracheophyta</taxon>
        <taxon>Spermatophyta</taxon>
        <taxon>Magnoliopsida</taxon>
        <taxon>eudicotyledons</taxon>
        <taxon>Gunneridae</taxon>
        <taxon>Pentapetalae</taxon>
        <taxon>asterids</taxon>
        <taxon>lamiids</taxon>
        <taxon>Lamiales</taxon>
        <taxon>Lentibulariaceae</taxon>
        <taxon>Utricularia</taxon>
    </lineage>
</organism>
<sequence length="36" mass="3808">MEGLPPVRRSLSTSVENKPAGMGSHAPIYHGALFSI</sequence>
<proteinExistence type="predicted"/>
<feature type="region of interest" description="Disordered" evidence="1">
    <location>
        <begin position="1"/>
        <end position="26"/>
    </location>
</feature>
<dbReference type="AlphaFoldDB" id="A0A1Y0AZP1"/>
<evidence type="ECO:0000313" key="2">
    <source>
        <dbReference type="EMBL" id="ART30645.1"/>
    </source>
</evidence>
<accession>A0A1Y0AZP1</accession>
<name>A0A1Y0AZP1_9LAMI</name>
<dbReference type="EMBL" id="KY774314">
    <property type="protein sequence ID" value="ART30645.1"/>
    <property type="molecule type" value="Genomic_DNA"/>
</dbReference>
<geneLocation type="mitochondrion" evidence="2"/>
<keyword evidence="2" id="KW-0496">Mitochondrion</keyword>
<reference evidence="2" key="1">
    <citation type="submission" date="2017-03" db="EMBL/GenBank/DDBJ databases">
        <title>The mitochondrial genome of the carnivorous plant Utricularia reniformis (Lentibulariaceae): structure, comparative analysis and evolutionary landmarks.</title>
        <authorList>
            <person name="Silva S.R."/>
            <person name="Alvarenga D.O."/>
            <person name="Michael T.P."/>
            <person name="Miranda V.F.O."/>
            <person name="Varani A.M."/>
        </authorList>
    </citation>
    <scope>NUCLEOTIDE SEQUENCE</scope>
</reference>
<protein>
    <submittedName>
        <fullName evidence="2">Uncharacterized protein</fullName>
    </submittedName>
</protein>
<gene>
    <name evidence="2" type="ORF">AEK19_MT0373</name>
</gene>